<evidence type="ECO:0008006" key="3">
    <source>
        <dbReference type="Google" id="ProtNLM"/>
    </source>
</evidence>
<dbReference type="EMBL" id="JAUJYN010000002">
    <property type="protein sequence ID" value="KAK1277084.1"/>
    <property type="molecule type" value="Genomic_DNA"/>
</dbReference>
<evidence type="ECO:0000313" key="2">
    <source>
        <dbReference type="Proteomes" id="UP001179952"/>
    </source>
</evidence>
<name>A0AAV9BLV1_ACOGR</name>
<accession>A0AAV9BLV1</accession>
<dbReference type="Proteomes" id="UP001179952">
    <property type="component" value="Unassembled WGS sequence"/>
</dbReference>
<reference evidence="1" key="2">
    <citation type="submission" date="2023-06" db="EMBL/GenBank/DDBJ databases">
        <authorList>
            <person name="Ma L."/>
            <person name="Liu K.-W."/>
            <person name="Li Z."/>
            <person name="Hsiao Y.-Y."/>
            <person name="Qi Y."/>
            <person name="Fu T."/>
            <person name="Tang G."/>
            <person name="Zhang D."/>
            <person name="Sun W.-H."/>
            <person name="Liu D.-K."/>
            <person name="Li Y."/>
            <person name="Chen G.-Z."/>
            <person name="Liu X.-D."/>
            <person name="Liao X.-Y."/>
            <person name="Jiang Y.-T."/>
            <person name="Yu X."/>
            <person name="Hao Y."/>
            <person name="Huang J."/>
            <person name="Zhao X.-W."/>
            <person name="Ke S."/>
            <person name="Chen Y.-Y."/>
            <person name="Wu W.-L."/>
            <person name="Hsu J.-L."/>
            <person name="Lin Y.-F."/>
            <person name="Huang M.-D."/>
            <person name="Li C.-Y."/>
            <person name="Huang L."/>
            <person name="Wang Z.-W."/>
            <person name="Zhao X."/>
            <person name="Zhong W.-Y."/>
            <person name="Peng D.-H."/>
            <person name="Ahmad S."/>
            <person name="Lan S."/>
            <person name="Zhang J.-S."/>
            <person name="Tsai W.-C."/>
            <person name="Van De Peer Y."/>
            <person name="Liu Z.-J."/>
        </authorList>
    </citation>
    <scope>NUCLEOTIDE SEQUENCE</scope>
    <source>
        <strain evidence="1">SCP</strain>
        <tissue evidence="1">Leaves</tissue>
    </source>
</reference>
<dbReference type="AlphaFoldDB" id="A0AAV9BLV1"/>
<comment type="caution">
    <text evidence="1">The sequence shown here is derived from an EMBL/GenBank/DDBJ whole genome shotgun (WGS) entry which is preliminary data.</text>
</comment>
<organism evidence="1 2">
    <name type="scientific">Acorus gramineus</name>
    <name type="common">Dwarf sweet flag</name>
    <dbReference type="NCBI Taxonomy" id="55184"/>
    <lineage>
        <taxon>Eukaryota</taxon>
        <taxon>Viridiplantae</taxon>
        <taxon>Streptophyta</taxon>
        <taxon>Embryophyta</taxon>
        <taxon>Tracheophyta</taxon>
        <taxon>Spermatophyta</taxon>
        <taxon>Magnoliopsida</taxon>
        <taxon>Liliopsida</taxon>
        <taxon>Acoraceae</taxon>
        <taxon>Acorus</taxon>
    </lineage>
</organism>
<gene>
    <name evidence="1" type="ORF">QJS04_geneDACA023946</name>
</gene>
<reference evidence="1" key="1">
    <citation type="journal article" date="2023" name="Nat. Commun.">
        <title>Diploid and tetraploid genomes of Acorus and the evolution of monocots.</title>
        <authorList>
            <person name="Ma L."/>
            <person name="Liu K.W."/>
            <person name="Li Z."/>
            <person name="Hsiao Y.Y."/>
            <person name="Qi Y."/>
            <person name="Fu T."/>
            <person name="Tang G.D."/>
            <person name="Zhang D."/>
            <person name="Sun W.H."/>
            <person name="Liu D.K."/>
            <person name="Li Y."/>
            <person name="Chen G.Z."/>
            <person name="Liu X.D."/>
            <person name="Liao X.Y."/>
            <person name="Jiang Y.T."/>
            <person name="Yu X."/>
            <person name="Hao Y."/>
            <person name="Huang J."/>
            <person name="Zhao X.W."/>
            <person name="Ke S."/>
            <person name="Chen Y.Y."/>
            <person name="Wu W.L."/>
            <person name="Hsu J.L."/>
            <person name="Lin Y.F."/>
            <person name="Huang M.D."/>
            <person name="Li C.Y."/>
            <person name="Huang L."/>
            <person name="Wang Z.W."/>
            <person name="Zhao X."/>
            <person name="Zhong W.Y."/>
            <person name="Peng D.H."/>
            <person name="Ahmad S."/>
            <person name="Lan S."/>
            <person name="Zhang J.S."/>
            <person name="Tsai W.C."/>
            <person name="Van de Peer Y."/>
            <person name="Liu Z.J."/>
        </authorList>
    </citation>
    <scope>NUCLEOTIDE SEQUENCE</scope>
    <source>
        <strain evidence="1">SCP</strain>
    </source>
</reference>
<keyword evidence="2" id="KW-1185">Reference proteome</keyword>
<proteinExistence type="predicted"/>
<protein>
    <recommendedName>
        <fullName evidence="3">Reverse transcriptase</fullName>
    </recommendedName>
</protein>
<sequence length="64" mass="6976">MQGLSRILDDSVDQGRASKFIHSPLNISHLCFADDLIIFSDASPNTAEAIKGMETLEVLHVVAH</sequence>
<evidence type="ECO:0000313" key="1">
    <source>
        <dbReference type="EMBL" id="KAK1277084.1"/>
    </source>
</evidence>